<dbReference type="SUPFAM" id="SSF144232">
    <property type="entry name" value="HIT/MYND zinc finger-like"/>
    <property type="match status" value="1"/>
</dbReference>
<evidence type="ECO:0000313" key="19">
    <source>
        <dbReference type="Proteomes" id="UP001162162"/>
    </source>
</evidence>
<evidence type="ECO:0000256" key="2">
    <source>
        <dbReference type="ARBA" id="ARBA00004496"/>
    </source>
</evidence>
<dbReference type="EMBL" id="JAPWTK010000266">
    <property type="protein sequence ID" value="KAJ8944131.1"/>
    <property type="molecule type" value="Genomic_DNA"/>
</dbReference>
<keyword evidence="5" id="KW-0808">Transferase</keyword>
<evidence type="ECO:0000313" key="18">
    <source>
        <dbReference type="EMBL" id="KAJ8944131.1"/>
    </source>
</evidence>
<comment type="function">
    <text evidence="12">Protein-lysine N-methyltransferase. Monomethylates PRMT5, modulating its transcriptional activity. May also act as a histone methyltransferase. Plays a critical role in cardiac development. Acts as a key epigenetic regulator of gene expression during cardiac development via its dual activities as a methyltransferase and negative regulator of HDAC1.</text>
</comment>
<evidence type="ECO:0000256" key="13">
    <source>
        <dbReference type="ARBA" id="ARBA00093635"/>
    </source>
</evidence>
<dbReference type="GO" id="GO:0032259">
    <property type="term" value="P:methylation"/>
    <property type="evidence" value="ECO:0007669"/>
    <property type="project" value="UniProtKB-KW"/>
</dbReference>
<dbReference type="GO" id="GO:0005737">
    <property type="term" value="C:cytoplasm"/>
    <property type="evidence" value="ECO:0007669"/>
    <property type="project" value="UniProtKB-SubCell"/>
</dbReference>
<dbReference type="InterPro" id="IPR011990">
    <property type="entry name" value="TPR-like_helical_dom_sf"/>
</dbReference>
<dbReference type="InterPro" id="IPR044421">
    <property type="entry name" value="SMYD4_SET"/>
</dbReference>
<dbReference type="PROSITE" id="PS50865">
    <property type="entry name" value="ZF_MYND_2"/>
    <property type="match status" value="1"/>
</dbReference>
<keyword evidence="9" id="KW-0862">Zinc</keyword>
<evidence type="ECO:0000256" key="3">
    <source>
        <dbReference type="ARBA" id="ARBA00022490"/>
    </source>
</evidence>
<dbReference type="GO" id="GO:0042826">
    <property type="term" value="F:histone deacetylase binding"/>
    <property type="evidence" value="ECO:0007669"/>
    <property type="project" value="TreeGrafter"/>
</dbReference>
<protein>
    <recommendedName>
        <fullName evidence="13">Protein-lysine N-methyltransferase SMYD4</fullName>
    </recommendedName>
    <alternativeName>
        <fullName evidence="14">SET and MYND domain-containing protein 4</fullName>
    </alternativeName>
</protein>
<proteinExistence type="predicted"/>
<dbReference type="SMART" id="SM00317">
    <property type="entry name" value="SET"/>
    <property type="match status" value="1"/>
</dbReference>
<dbReference type="PANTHER" id="PTHR46165">
    <property type="entry name" value="SET AND MYND DOMAIN-CONTAINING PROTEIN 4"/>
    <property type="match status" value="1"/>
</dbReference>
<organism evidence="18 19">
    <name type="scientific">Aromia moschata</name>
    <dbReference type="NCBI Taxonomy" id="1265417"/>
    <lineage>
        <taxon>Eukaryota</taxon>
        <taxon>Metazoa</taxon>
        <taxon>Ecdysozoa</taxon>
        <taxon>Arthropoda</taxon>
        <taxon>Hexapoda</taxon>
        <taxon>Insecta</taxon>
        <taxon>Pterygota</taxon>
        <taxon>Neoptera</taxon>
        <taxon>Endopterygota</taxon>
        <taxon>Coleoptera</taxon>
        <taxon>Polyphaga</taxon>
        <taxon>Cucujiformia</taxon>
        <taxon>Chrysomeloidea</taxon>
        <taxon>Cerambycidae</taxon>
        <taxon>Cerambycinae</taxon>
        <taxon>Callichromatini</taxon>
        <taxon>Aromia</taxon>
    </lineage>
</organism>
<dbReference type="AlphaFoldDB" id="A0AAV8Y040"/>
<comment type="subcellular location">
    <subcellularLocation>
        <location evidence="2">Cytoplasm</location>
    </subcellularLocation>
    <subcellularLocation>
        <location evidence="1">Nucleus</location>
    </subcellularLocation>
</comment>
<dbReference type="Gene3D" id="1.25.40.10">
    <property type="entry name" value="Tetratricopeptide repeat domain"/>
    <property type="match status" value="1"/>
</dbReference>
<keyword evidence="4" id="KW-0489">Methyltransferase</keyword>
<dbReference type="PANTHER" id="PTHR46165:SF2">
    <property type="entry name" value="SET AND MYND DOMAIN-CONTAINING PROTEIN 4"/>
    <property type="match status" value="1"/>
</dbReference>
<dbReference type="Gene3D" id="2.170.270.10">
    <property type="entry name" value="SET domain"/>
    <property type="match status" value="1"/>
</dbReference>
<keyword evidence="6" id="KW-0949">S-adenosyl-L-methionine</keyword>
<evidence type="ECO:0000256" key="6">
    <source>
        <dbReference type="ARBA" id="ARBA00022691"/>
    </source>
</evidence>
<dbReference type="SUPFAM" id="SSF48452">
    <property type="entry name" value="TPR-like"/>
    <property type="match status" value="1"/>
</dbReference>
<dbReference type="GO" id="GO:0005634">
    <property type="term" value="C:nucleus"/>
    <property type="evidence" value="ECO:0007669"/>
    <property type="project" value="UniProtKB-SubCell"/>
</dbReference>
<name>A0AAV8Y040_9CUCU</name>
<sequence>MDCLLAYYTEKLTKIDGNIFEVFSKFYSLDLSPVDSWLESQFKNKVKKDDCLSTFYRQEGNKCYARKDLLKSLEFYTKSLCCATPCGREYGLALANRSAVSFEMKEFENCLKDIDLCFSTDYPTDLKPKIYLRKAEYKHIEKVEQIKKSKIKTKTMEINRDSSNDLPDFDEGENNNFAYASSKICMGYDKTRGRHVLAKKRIQKGDVLFVEKAFIFAPVFKENKEFYSFKCYNCLKDIISSIPCQTCTLCVYCNEKCRTLSWNECHKWECEGMQANIWYDLGIAFPAFKAVLKGVKSGFRTIKGSYDEDLKRFGDKNDNYPYFNRLVSNIYKSKNAAPYIVMAAIVVTYLKKYTDFFSWFLKQKNCPKNDLNVLVKYVGGLITKHIAQLSCNSSIIEHWTYSSTDLLFPDILITIACGMFPSVSIMNHSCRPNVTNFFICDTIIVKALEDIPENEEIFNCYGIDYRGMNREQRQIACRSLYHFECKCVICIDPSKEVEMLDSYLCPKCKGLIPEMPNTTLSFCVNCSDKYSLKPFRKINDEAQKYLENDDVNQFELLIKSLKIREKILYKHHKDFEEVYYRLYSYYVETGDAENMFKYFHLWLENEKARRGENSRGIGTKLYEAALAILHCLQNGHPKNCSNLKAFLQNVEHMIREAKMVLNLYYPAYITNRLSRKIQFISNK</sequence>
<dbReference type="Gene3D" id="6.10.140.2220">
    <property type="match status" value="1"/>
</dbReference>
<dbReference type="GO" id="GO:0008276">
    <property type="term" value="F:protein methyltransferase activity"/>
    <property type="evidence" value="ECO:0007669"/>
    <property type="project" value="UniProtKB-ARBA"/>
</dbReference>
<keyword evidence="7" id="KW-0479">Metal-binding</keyword>
<evidence type="ECO:0000256" key="14">
    <source>
        <dbReference type="ARBA" id="ARBA00093680"/>
    </source>
</evidence>
<dbReference type="SUPFAM" id="SSF82199">
    <property type="entry name" value="SET domain"/>
    <property type="match status" value="1"/>
</dbReference>
<dbReference type="Gene3D" id="1.10.220.160">
    <property type="match status" value="1"/>
</dbReference>
<accession>A0AAV8Y040</accession>
<comment type="catalytic activity">
    <reaction evidence="11">
        <text>L-lysyl-[protein] + S-adenosyl-L-methionine = N(6)-methyl-L-lysyl-[protein] + S-adenosyl-L-homocysteine + H(+)</text>
        <dbReference type="Rhea" id="RHEA:51736"/>
        <dbReference type="Rhea" id="RHEA-COMP:9752"/>
        <dbReference type="Rhea" id="RHEA-COMP:13053"/>
        <dbReference type="ChEBI" id="CHEBI:15378"/>
        <dbReference type="ChEBI" id="CHEBI:29969"/>
        <dbReference type="ChEBI" id="CHEBI:57856"/>
        <dbReference type="ChEBI" id="CHEBI:59789"/>
        <dbReference type="ChEBI" id="CHEBI:61929"/>
    </reaction>
</comment>
<evidence type="ECO:0000256" key="5">
    <source>
        <dbReference type="ARBA" id="ARBA00022679"/>
    </source>
</evidence>
<evidence type="ECO:0000259" key="17">
    <source>
        <dbReference type="PROSITE" id="PS50865"/>
    </source>
</evidence>
<dbReference type="PROSITE" id="PS01360">
    <property type="entry name" value="ZF_MYND_1"/>
    <property type="match status" value="1"/>
</dbReference>
<evidence type="ECO:0000256" key="7">
    <source>
        <dbReference type="ARBA" id="ARBA00022723"/>
    </source>
</evidence>
<evidence type="ECO:0000256" key="10">
    <source>
        <dbReference type="ARBA" id="ARBA00023242"/>
    </source>
</evidence>
<keyword evidence="19" id="KW-1185">Reference proteome</keyword>
<keyword evidence="10" id="KW-0539">Nucleus</keyword>
<gene>
    <name evidence="18" type="ORF">NQ318_013315</name>
</gene>
<dbReference type="GO" id="GO:0008757">
    <property type="term" value="F:S-adenosylmethionine-dependent methyltransferase activity"/>
    <property type="evidence" value="ECO:0007669"/>
    <property type="project" value="UniProtKB-ARBA"/>
</dbReference>
<dbReference type="PROSITE" id="PS50280">
    <property type="entry name" value="SET"/>
    <property type="match status" value="1"/>
</dbReference>
<dbReference type="InterPro" id="IPR046341">
    <property type="entry name" value="SET_dom_sf"/>
</dbReference>
<evidence type="ECO:0000256" key="9">
    <source>
        <dbReference type="ARBA" id="ARBA00022833"/>
    </source>
</evidence>
<dbReference type="Proteomes" id="UP001162162">
    <property type="component" value="Unassembled WGS sequence"/>
</dbReference>
<reference evidence="18" key="1">
    <citation type="journal article" date="2023" name="Insect Mol. Biol.">
        <title>Genome sequencing provides insights into the evolution of gene families encoding plant cell wall-degrading enzymes in longhorned beetles.</title>
        <authorList>
            <person name="Shin N.R."/>
            <person name="Okamura Y."/>
            <person name="Kirsch R."/>
            <person name="Pauchet Y."/>
        </authorList>
    </citation>
    <scope>NUCLEOTIDE SEQUENCE</scope>
    <source>
        <strain evidence="18">AMC_N1</strain>
    </source>
</reference>
<keyword evidence="3" id="KW-0963">Cytoplasm</keyword>
<keyword evidence="8 15" id="KW-0863">Zinc-finger</keyword>
<dbReference type="CDD" id="cd10536">
    <property type="entry name" value="SET_SMYD4"/>
    <property type="match status" value="1"/>
</dbReference>
<dbReference type="GO" id="GO:0008270">
    <property type="term" value="F:zinc ion binding"/>
    <property type="evidence" value="ECO:0007669"/>
    <property type="project" value="UniProtKB-KW"/>
</dbReference>
<dbReference type="GO" id="GO:0008170">
    <property type="term" value="F:N-methyltransferase activity"/>
    <property type="evidence" value="ECO:0007669"/>
    <property type="project" value="UniProtKB-ARBA"/>
</dbReference>
<dbReference type="InterPro" id="IPR052097">
    <property type="entry name" value="SET-MYND_domain_protein"/>
</dbReference>
<dbReference type="InterPro" id="IPR002893">
    <property type="entry name" value="Znf_MYND"/>
</dbReference>
<evidence type="ECO:0000256" key="11">
    <source>
        <dbReference type="ARBA" id="ARBA00048985"/>
    </source>
</evidence>
<evidence type="ECO:0000256" key="1">
    <source>
        <dbReference type="ARBA" id="ARBA00004123"/>
    </source>
</evidence>
<evidence type="ECO:0000256" key="4">
    <source>
        <dbReference type="ARBA" id="ARBA00022603"/>
    </source>
</evidence>
<evidence type="ECO:0000259" key="16">
    <source>
        <dbReference type="PROSITE" id="PS50280"/>
    </source>
</evidence>
<evidence type="ECO:0000256" key="12">
    <source>
        <dbReference type="ARBA" id="ARBA00093423"/>
    </source>
</evidence>
<feature type="domain" description="MYND-type" evidence="17">
    <location>
        <begin position="231"/>
        <end position="270"/>
    </location>
</feature>
<evidence type="ECO:0000256" key="15">
    <source>
        <dbReference type="PROSITE-ProRule" id="PRU00134"/>
    </source>
</evidence>
<dbReference type="Pfam" id="PF00856">
    <property type="entry name" value="SET"/>
    <property type="match status" value="1"/>
</dbReference>
<evidence type="ECO:0000256" key="8">
    <source>
        <dbReference type="ARBA" id="ARBA00022771"/>
    </source>
</evidence>
<feature type="domain" description="SET" evidence="16">
    <location>
        <begin position="182"/>
        <end position="462"/>
    </location>
</feature>
<comment type="caution">
    <text evidence="18">The sequence shown here is derived from an EMBL/GenBank/DDBJ whole genome shotgun (WGS) entry which is preliminary data.</text>
</comment>
<dbReference type="InterPro" id="IPR001214">
    <property type="entry name" value="SET_dom"/>
</dbReference>